<evidence type="ECO:0000313" key="1">
    <source>
        <dbReference type="EMBL" id="GAA3929606.1"/>
    </source>
</evidence>
<accession>A0ABP7MST6</accession>
<dbReference type="Proteomes" id="UP001501565">
    <property type="component" value="Unassembled WGS sequence"/>
</dbReference>
<comment type="caution">
    <text evidence="1">The sequence shown here is derived from an EMBL/GenBank/DDBJ whole genome shotgun (WGS) entry which is preliminary data.</text>
</comment>
<gene>
    <name evidence="1" type="ORF">GCM10022277_27710</name>
</gene>
<reference evidence="2" key="1">
    <citation type="journal article" date="2019" name="Int. J. Syst. Evol. Microbiol.">
        <title>The Global Catalogue of Microorganisms (GCM) 10K type strain sequencing project: providing services to taxonomists for standard genome sequencing and annotation.</title>
        <authorList>
            <consortium name="The Broad Institute Genomics Platform"/>
            <consortium name="The Broad Institute Genome Sequencing Center for Infectious Disease"/>
            <person name="Wu L."/>
            <person name="Ma J."/>
        </authorList>
    </citation>
    <scope>NUCLEOTIDE SEQUENCE [LARGE SCALE GENOMIC DNA]</scope>
    <source>
        <strain evidence="2">JCM 17551</strain>
    </source>
</reference>
<proteinExistence type="predicted"/>
<protein>
    <submittedName>
        <fullName evidence="1">Uncharacterized protein</fullName>
    </submittedName>
</protein>
<dbReference type="EMBL" id="BAABBN010000007">
    <property type="protein sequence ID" value="GAA3929606.1"/>
    <property type="molecule type" value="Genomic_DNA"/>
</dbReference>
<evidence type="ECO:0000313" key="2">
    <source>
        <dbReference type="Proteomes" id="UP001501565"/>
    </source>
</evidence>
<keyword evidence="2" id="KW-1185">Reference proteome</keyword>
<organism evidence="1 2">
    <name type="scientific">Litoribacillus peritrichatus</name>
    <dbReference type="NCBI Taxonomy" id="718191"/>
    <lineage>
        <taxon>Bacteria</taxon>
        <taxon>Pseudomonadati</taxon>
        <taxon>Pseudomonadota</taxon>
        <taxon>Gammaproteobacteria</taxon>
        <taxon>Oceanospirillales</taxon>
        <taxon>Oceanospirillaceae</taxon>
        <taxon>Litoribacillus</taxon>
    </lineage>
</organism>
<sequence length="63" mass="7493">MSFDKGQFVEFMSFEVECWPIENVCSHLFTRRYLPARLNEPELPMIKIKAVSYDGKVVCRKFM</sequence>
<name>A0ABP7MST6_9GAMM</name>